<feature type="domain" description="Vacuolar import/degradation Vid27 C-terminal" evidence="2">
    <location>
        <begin position="444"/>
        <end position="792"/>
    </location>
</feature>
<dbReference type="PANTHER" id="PTHR31913">
    <property type="entry name" value="VACUOLAR IMPORT AND DEGRADATION PROTEIN 27"/>
    <property type="match status" value="1"/>
</dbReference>
<feature type="compositionally biased region" description="Acidic residues" evidence="1">
    <location>
        <begin position="211"/>
        <end position="231"/>
    </location>
</feature>
<proteinExistence type="predicted"/>
<feature type="region of interest" description="Disordered" evidence="1">
    <location>
        <begin position="201"/>
        <end position="231"/>
    </location>
</feature>
<feature type="domain" description="Vid27 N-terminal" evidence="4">
    <location>
        <begin position="1"/>
        <end position="170"/>
    </location>
</feature>
<dbReference type="OrthoDB" id="10251113at2759"/>
<dbReference type="GO" id="GO:0005737">
    <property type="term" value="C:cytoplasm"/>
    <property type="evidence" value="ECO:0007669"/>
    <property type="project" value="TreeGrafter"/>
</dbReference>
<dbReference type="SUPFAM" id="SSF50969">
    <property type="entry name" value="YVTN repeat-like/Quinoprotein amine dehydrogenase"/>
    <property type="match status" value="1"/>
</dbReference>
<dbReference type="Pfam" id="PF17747">
    <property type="entry name" value="VID27_PH"/>
    <property type="match status" value="1"/>
</dbReference>
<evidence type="ECO:0000313" key="5">
    <source>
        <dbReference type="EMBL" id="ODV72940.1"/>
    </source>
</evidence>
<dbReference type="InterPro" id="IPR011044">
    <property type="entry name" value="Quino_amine_DH_bsu"/>
</dbReference>
<name>A0A1E4S0D1_CYBJN</name>
<feature type="region of interest" description="Disordered" evidence="1">
    <location>
        <begin position="389"/>
        <end position="439"/>
    </location>
</feature>
<evidence type="ECO:0000256" key="1">
    <source>
        <dbReference type="SAM" id="MobiDB-lite"/>
    </source>
</evidence>
<dbReference type="GO" id="GO:0005634">
    <property type="term" value="C:nucleus"/>
    <property type="evidence" value="ECO:0007669"/>
    <property type="project" value="TreeGrafter"/>
</dbReference>
<dbReference type="PANTHER" id="PTHR31913:SF0">
    <property type="entry name" value="VACUOLAR IMPORT AND DEGRADATION PROTEIN 27"/>
    <property type="match status" value="1"/>
</dbReference>
<dbReference type="AlphaFoldDB" id="A0A1E4S0D1"/>
<evidence type="ECO:0000259" key="4">
    <source>
        <dbReference type="Pfam" id="PF17748"/>
    </source>
</evidence>
<dbReference type="OMA" id="RLNETKW"/>
<keyword evidence="6" id="KW-1185">Reference proteome</keyword>
<sequence length="797" mass="90303">MNFLKKFLGSSPKGELVTIPSGQLFLKRAPGSPKSASECLYTDSAASIRETSAPHNFLLVIQRVFAEGEDQLREDDEDGDDEDFEESKDERVFLIDAELKVYRINRSGSWVVSWNNLDGDEGEHFEFVVDDSVSGSDVDHFMNTLYACCFERKYQRSSAGVTAAQLQEFEYDPEVEPYDEADALIHGVNSLALSSNDKNTLISQEQQQLEEKDEENEEGDSVYEDAEESGVDEVHLKNCPTPEGSPISSTSAHLHVYNPEEGSFKLYKTVQATILDLGEWEYYLSIKNEEEQLEFGSIISDEMSARFESSVISFIFNYWADGDGSTLLLRFDNEDELNDFKQGFMKAYHEHNNQSRWEKQDNEEQNYVMSAFEVPERDDQLLEAFDGEYDEKSDEEEEEEDDYEDNKHLTHVNLSTGLRKETFSDSEDEDAAEASARKSALRGENKNLTVAFKNDRSYVTNGNRVGVFSTTDDDELKYATTIENLNVGGKSFNPSKMMLHTEDRSLVMQGDKKDTLYRMDLEKGKIVDEWRIREDLPVVEFGPNAKFNQMTSEQTFMGISDKGLFKIDPRLSGDKIVEDQYKSYSTKNGFTSFGTTESGYIAVGSSKGDIRLYDRLGIRAKSLIPAIGDDIKYLEVSADGRWLLATCETYLLLIDLTIKDDQLGKLGFQKSFGKDKLPKTRMLRISAENAKYMQIMTKKPLKFTKAHFNVGLDSKEQTIVTSTGPYAITWSLKKILRGDADPYLIKMYSNDVVADNFKFGSDKNVIIALKDDVGMVSKKAFRKADRKSLAFKPKGGF</sequence>
<dbReference type="Proteomes" id="UP000094389">
    <property type="component" value="Unassembled WGS sequence"/>
</dbReference>
<dbReference type="EMBL" id="KV453932">
    <property type="protein sequence ID" value="ODV72940.1"/>
    <property type="molecule type" value="Genomic_DNA"/>
</dbReference>
<dbReference type="GeneID" id="30989575"/>
<reference evidence="5 6" key="1">
    <citation type="journal article" date="2016" name="Proc. Natl. Acad. Sci. U.S.A.">
        <title>Comparative genomics of biotechnologically important yeasts.</title>
        <authorList>
            <person name="Riley R."/>
            <person name="Haridas S."/>
            <person name="Wolfe K.H."/>
            <person name="Lopes M.R."/>
            <person name="Hittinger C.T."/>
            <person name="Goeker M."/>
            <person name="Salamov A.A."/>
            <person name="Wisecaver J.H."/>
            <person name="Long T.M."/>
            <person name="Calvey C.H."/>
            <person name="Aerts A.L."/>
            <person name="Barry K.W."/>
            <person name="Choi C."/>
            <person name="Clum A."/>
            <person name="Coughlan A.Y."/>
            <person name="Deshpande S."/>
            <person name="Douglass A.P."/>
            <person name="Hanson S.J."/>
            <person name="Klenk H.-P."/>
            <person name="LaButti K.M."/>
            <person name="Lapidus A."/>
            <person name="Lindquist E.A."/>
            <person name="Lipzen A.M."/>
            <person name="Meier-Kolthoff J.P."/>
            <person name="Ohm R.A."/>
            <person name="Otillar R.P."/>
            <person name="Pangilinan J.L."/>
            <person name="Peng Y."/>
            <person name="Rokas A."/>
            <person name="Rosa C.A."/>
            <person name="Scheuner C."/>
            <person name="Sibirny A.A."/>
            <person name="Slot J.C."/>
            <person name="Stielow J.B."/>
            <person name="Sun H."/>
            <person name="Kurtzman C.P."/>
            <person name="Blackwell M."/>
            <person name="Grigoriev I.V."/>
            <person name="Jeffries T.W."/>
        </authorList>
    </citation>
    <scope>NUCLEOTIDE SEQUENCE [LARGE SCALE GENOMIC DNA]</scope>
    <source>
        <strain evidence="6">ATCC 18201 / CBS 1600 / BCRC 20928 / JCM 3617 / NBRC 0987 / NRRL Y-1542</strain>
    </source>
</reference>
<evidence type="ECO:0000259" key="3">
    <source>
        <dbReference type="Pfam" id="PF17747"/>
    </source>
</evidence>
<feature type="compositionally biased region" description="Acidic residues" evidence="1">
    <location>
        <begin position="389"/>
        <end position="404"/>
    </location>
</feature>
<evidence type="ECO:0000313" key="6">
    <source>
        <dbReference type="Proteomes" id="UP000094389"/>
    </source>
</evidence>
<dbReference type="InterPro" id="IPR040979">
    <property type="entry name" value="Vid27_N"/>
</dbReference>
<dbReference type="RefSeq" id="XP_020069979.1">
    <property type="nucleotide sequence ID" value="XM_020215179.1"/>
</dbReference>
<dbReference type="Pfam" id="PF08553">
    <property type="entry name" value="VID27"/>
    <property type="match status" value="1"/>
</dbReference>
<feature type="domain" description="Vid27 PH-like" evidence="3">
    <location>
        <begin position="247"/>
        <end position="351"/>
    </location>
</feature>
<dbReference type="InterPro" id="IPR040458">
    <property type="entry name" value="Vid27"/>
</dbReference>
<accession>A0A1E4S0D1</accession>
<dbReference type="InterPro" id="IPR013863">
    <property type="entry name" value="VID27_C"/>
</dbReference>
<organism evidence="5 6">
    <name type="scientific">Cyberlindnera jadinii (strain ATCC 18201 / CBS 1600 / BCRC 20928 / JCM 3617 / NBRC 0987 / NRRL Y-1542)</name>
    <name type="common">Torula yeast</name>
    <name type="synonym">Candida utilis</name>
    <dbReference type="NCBI Taxonomy" id="983966"/>
    <lineage>
        <taxon>Eukaryota</taxon>
        <taxon>Fungi</taxon>
        <taxon>Dikarya</taxon>
        <taxon>Ascomycota</taxon>
        <taxon>Saccharomycotina</taxon>
        <taxon>Saccharomycetes</taxon>
        <taxon>Phaffomycetales</taxon>
        <taxon>Phaffomycetaceae</taxon>
        <taxon>Cyberlindnera</taxon>
    </lineage>
</organism>
<dbReference type="Pfam" id="PF17748">
    <property type="entry name" value="VID27_N"/>
    <property type="match status" value="1"/>
</dbReference>
<gene>
    <name evidence="5" type="ORF">CYBJADRAFT_168022</name>
</gene>
<dbReference type="InterPro" id="IPR040768">
    <property type="entry name" value="Vid27_PH"/>
</dbReference>
<evidence type="ECO:0000259" key="2">
    <source>
        <dbReference type="Pfam" id="PF08553"/>
    </source>
</evidence>
<protein>
    <submittedName>
        <fullName evidence="5">VID27-domain-containing protein</fullName>
    </submittedName>
</protein>